<feature type="active site" description="Proton donor/acceptor" evidence="9">
    <location>
        <position position="532"/>
    </location>
</feature>
<evidence type="ECO:0000256" key="6">
    <source>
        <dbReference type="ARBA" id="ARBA00022997"/>
    </source>
</evidence>
<keyword evidence="8" id="KW-0961">Cell wall biogenesis/degradation</keyword>
<dbReference type="InterPro" id="IPR000755">
    <property type="entry name" value="A_A_dipeptidase"/>
</dbReference>
<proteinExistence type="inferred from homology"/>
<evidence type="ECO:0000256" key="8">
    <source>
        <dbReference type="ARBA" id="ARBA00023316"/>
    </source>
</evidence>
<dbReference type="RefSeq" id="WP_015201656.1">
    <property type="nucleotide sequence ID" value="NC_019753.1"/>
</dbReference>
<dbReference type="Proteomes" id="UP000010472">
    <property type="component" value="Chromosome"/>
</dbReference>
<feature type="binding site" evidence="9">
    <location>
        <position position="468"/>
    </location>
    <ligand>
        <name>Zn(2+)</name>
        <dbReference type="ChEBI" id="CHEBI:29105"/>
        <note>catalytic</note>
    </ligand>
</feature>
<evidence type="ECO:0000256" key="4">
    <source>
        <dbReference type="ARBA" id="ARBA00022801"/>
    </source>
</evidence>
<comment type="cofactor">
    <cofactor evidence="9">
        <name>Zn(2+)</name>
        <dbReference type="ChEBI" id="CHEBI:29105"/>
    </cofactor>
    <text evidence="9">Binds 1 zinc ion per subunit.</text>
</comment>
<keyword evidence="3 9" id="KW-0479">Metal-binding</keyword>
<dbReference type="AlphaFoldDB" id="K9VVL1"/>
<comment type="catalytic activity">
    <reaction evidence="1 9">
        <text>D-alanyl-D-alanine + H2O = 2 D-alanine</text>
        <dbReference type="Rhea" id="RHEA:20661"/>
        <dbReference type="ChEBI" id="CHEBI:15377"/>
        <dbReference type="ChEBI" id="CHEBI:57416"/>
        <dbReference type="ChEBI" id="CHEBI:57822"/>
        <dbReference type="EC" id="3.4.13.22"/>
    </reaction>
</comment>
<feature type="binding site" evidence="9">
    <location>
        <position position="475"/>
    </location>
    <ligand>
        <name>Zn(2+)</name>
        <dbReference type="ChEBI" id="CHEBI:29105"/>
        <note>catalytic</note>
    </ligand>
</feature>
<feature type="chain" id="PRO_5003937798" description="D-alanyl-D-alanine dipeptidase" evidence="10">
    <location>
        <begin position="19"/>
        <end position="551"/>
    </location>
</feature>
<dbReference type="Pfam" id="PF01427">
    <property type="entry name" value="Peptidase_M15"/>
    <property type="match status" value="1"/>
</dbReference>
<gene>
    <name evidence="11" type="ORF">Cri9333_0572</name>
</gene>
<accession>K9VVL1</accession>
<evidence type="ECO:0000256" key="2">
    <source>
        <dbReference type="ARBA" id="ARBA00022670"/>
    </source>
</evidence>
<dbReference type="GO" id="GO:0160237">
    <property type="term" value="F:D-Ala-D-Ala dipeptidase activity"/>
    <property type="evidence" value="ECO:0007669"/>
    <property type="project" value="UniProtKB-EC"/>
</dbReference>
<dbReference type="GO" id="GO:0071555">
    <property type="term" value="P:cell wall organization"/>
    <property type="evidence" value="ECO:0007669"/>
    <property type="project" value="UniProtKB-KW"/>
</dbReference>
<dbReference type="HAMAP" id="MF_01924">
    <property type="entry name" value="A_A_dipeptidase"/>
    <property type="match status" value="1"/>
</dbReference>
<dbReference type="CDD" id="cd14840">
    <property type="entry name" value="D-Ala-D-Ala_dipeptidase_Aad"/>
    <property type="match status" value="1"/>
</dbReference>
<dbReference type="EC" id="3.4.13.22" evidence="9"/>
<dbReference type="eggNOG" id="COG2173">
    <property type="taxonomic scope" value="Bacteria"/>
</dbReference>
<evidence type="ECO:0000313" key="11">
    <source>
        <dbReference type="EMBL" id="AFZ11522.1"/>
    </source>
</evidence>
<dbReference type="EMBL" id="CP003620">
    <property type="protein sequence ID" value="AFZ11522.1"/>
    <property type="molecule type" value="Genomic_DNA"/>
</dbReference>
<comment type="similarity">
    <text evidence="9">Belongs to the peptidase M15D family.</text>
</comment>
<name>K9VVL1_9CYAN</name>
<feature type="site" description="Transition state stabilizer" evidence="9">
    <location>
        <position position="441"/>
    </location>
</feature>
<evidence type="ECO:0000256" key="1">
    <source>
        <dbReference type="ARBA" id="ARBA00001362"/>
    </source>
</evidence>
<evidence type="ECO:0000256" key="7">
    <source>
        <dbReference type="ARBA" id="ARBA00023049"/>
    </source>
</evidence>
<keyword evidence="5 9" id="KW-0862">Zinc</keyword>
<evidence type="ECO:0000256" key="10">
    <source>
        <dbReference type="SAM" id="SignalP"/>
    </source>
</evidence>
<keyword evidence="6 9" id="KW-0224">Dipeptidase</keyword>
<dbReference type="KEGG" id="cep:Cri9333_0572"/>
<keyword evidence="10" id="KW-0732">Signal</keyword>
<evidence type="ECO:0000313" key="12">
    <source>
        <dbReference type="Proteomes" id="UP000010472"/>
    </source>
</evidence>
<reference evidence="11 12" key="1">
    <citation type="submission" date="2012-06" db="EMBL/GenBank/DDBJ databases">
        <title>Finished chromosome of genome of Crinalium epipsammum PCC 9333.</title>
        <authorList>
            <consortium name="US DOE Joint Genome Institute"/>
            <person name="Gugger M."/>
            <person name="Coursin T."/>
            <person name="Rippka R."/>
            <person name="Tandeau De Marsac N."/>
            <person name="Huntemann M."/>
            <person name="Wei C.-L."/>
            <person name="Han J."/>
            <person name="Detter J.C."/>
            <person name="Han C."/>
            <person name="Tapia R."/>
            <person name="Davenport K."/>
            <person name="Daligault H."/>
            <person name="Erkkila T."/>
            <person name="Gu W."/>
            <person name="Munk A.C.C."/>
            <person name="Teshima H."/>
            <person name="Xu Y."/>
            <person name="Chain P."/>
            <person name="Chen A."/>
            <person name="Krypides N."/>
            <person name="Mavromatis K."/>
            <person name="Markowitz V."/>
            <person name="Szeto E."/>
            <person name="Ivanova N."/>
            <person name="Mikhailova N."/>
            <person name="Ovchinnikova G."/>
            <person name="Pagani I."/>
            <person name="Pati A."/>
            <person name="Goodwin L."/>
            <person name="Peters L."/>
            <person name="Pitluck S."/>
            <person name="Woyke T."/>
            <person name="Kerfeld C."/>
        </authorList>
    </citation>
    <scope>NUCLEOTIDE SEQUENCE [LARGE SCALE GENOMIC DNA]</scope>
    <source>
        <strain evidence="11 12">PCC 9333</strain>
    </source>
</reference>
<dbReference type="STRING" id="1173022.Cri9333_0572"/>
<dbReference type="GO" id="GO:0008270">
    <property type="term" value="F:zinc ion binding"/>
    <property type="evidence" value="ECO:0007669"/>
    <property type="project" value="UniProtKB-UniRule"/>
</dbReference>
<evidence type="ECO:0000256" key="9">
    <source>
        <dbReference type="HAMAP-Rule" id="MF_01924"/>
    </source>
</evidence>
<dbReference type="HOGENOM" id="CLU_494105_0_0_3"/>
<keyword evidence="12" id="KW-1185">Reference proteome</keyword>
<dbReference type="PATRIC" id="fig|1173022.3.peg.623"/>
<dbReference type="GO" id="GO:0008237">
    <property type="term" value="F:metallopeptidase activity"/>
    <property type="evidence" value="ECO:0007669"/>
    <property type="project" value="UniProtKB-KW"/>
</dbReference>
<dbReference type="Gene3D" id="3.30.1380.10">
    <property type="match status" value="1"/>
</dbReference>
<comment type="function">
    <text evidence="9">Catalyzes hydrolysis of the D-alanyl-D-alanine dipeptide.</text>
</comment>
<feature type="binding site" evidence="9">
    <location>
        <position position="535"/>
    </location>
    <ligand>
        <name>Zn(2+)</name>
        <dbReference type="ChEBI" id="CHEBI:29105"/>
        <note>catalytic</note>
    </ligand>
</feature>
<dbReference type="SUPFAM" id="SSF55166">
    <property type="entry name" value="Hedgehog/DD-peptidase"/>
    <property type="match status" value="1"/>
</dbReference>
<sequence>MRLKNLLLISTLSAIVTAAAGSKFSWDVSSWQCNLASPGAEQVCKLQSVPSIWRGAKSGFILGGILGVAGCVFISRKQQSLQFQVAQPINEKVTATSNDVHWDYLSAGILIGAIAFAVSEPVKNQVVRRVAIATAKAPVSLEKLFENSRSIGNVAICAAEGNCSSDGSGTHTNLYLQGGHFDPANDVYNRGFCSDQGRGRDNADADNKCVERNKSRLNKITQLMTAAGTPPQQHIKAFISGIDQWNQASPRVSDKFPSKYSQALQQGMTEEAAIKWARVEAFRNWRGQLDASGLRTVCSSKWSLSTQQKAGLIGLSVGSEQYMKRCIGADQKRRTDAIAITLQNYGKSAGISPVENYRQSNIIQPTTTKPKNSNTQLSDIQSVNKDIVVEMRYATADNFMGKKVYPVAKCLLKPTVAKKLSAVQQDLAPLGLGLKVYDCYRPLSIQKLMWEIKPDEDYVANPATGSRHNRGAAVDLTLVDSTGKELEMPSAFDDFTKKAHRNYTGSSVTARQNSLLLEAAMKRRNFTSIAKEWWHFDSPDWKKFPVMDLPL</sequence>
<keyword evidence="2 9" id="KW-0645">Protease</keyword>
<evidence type="ECO:0000256" key="3">
    <source>
        <dbReference type="ARBA" id="ARBA00022723"/>
    </source>
</evidence>
<evidence type="ECO:0000256" key="5">
    <source>
        <dbReference type="ARBA" id="ARBA00022833"/>
    </source>
</evidence>
<dbReference type="PANTHER" id="PTHR43126:SF1">
    <property type="entry name" value="D-ALANYL-D-ALANINE DIPEPTIDASE"/>
    <property type="match status" value="1"/>
</dbReference>
<keyword evidence="7 9" id="KW-0482">Metalloprotease</keyword>
<protein>
    <recommendedName>
        <fullName evidence="9">D-alanyl-D-alanine dipeptidase</fullName>
        <shortName evidence="9">D-Ala-D-Ala dipeptidase</shortName>
        <ecNumber evidence="9">3.4.13.22</ecNumber>
    </recommendedName>
</protein>
<feature type="signal peptide" evidence="10">
    <location>
        <begin position="1"/>
        <end position="18"/>
    </location>
</feature>
<organism evidence="11 12">
    <name type="scientific">Crinalium epipsammum PCC 9333</name>
    <dbReference type="NCBI Taxonomy" id="1173022"/>
    <lineage>
        <taxon>Bacteria</taxon>
        <taxon>Bacillati</taxon>
        <taxon>Cyanobacteriota</taxon>
        <taxon>Cyanophyceae</taxon>
        <taxon>Gomontiellales</taxon>
        <taxon>Gomontiellaceae</taxon>
        <taxon>Crinalium</taxon>
    </lineage>
</organism>
<dbReference type="PANTHER" id="PTHR43126">
    <property type="entry name" value="D-ALANYL-D-ALANINE DIPEPTIDASE"/>
    <property type="match status" value="1"/>
</dbReference>
<dbReference type="GO" id="GO:0006508">
    <property type="term" value="P:proteolysis"/>
    <property type="evidence" value="ECO:0007669"/>
    <property type="project" value="UniProtKB-KW"/>
</dbReference>
<keyword evidence="4 9" id="KW-0378">Hydrolase</keyword>
<dbReference type="InterPro" id="IPR009045">
    <property type="entry name" value="Zn_M74/Hedgehog-like"/>
</dbReference>